<dbReference type="Pfam" id="PF00048">
    <property type="entry name" value="IL8"/>
    <property type="match status" value="1"/>
</dbReference>
<dbReference type="GO" id="GO:0048245">
    <property type="term" value="P:eosinophil chemotaxis"/>
    <property type="evidence" value="ECO:0007669"/>
    <property type="project" value="TreeGrafter"/>
</dbReference>
<dbReference type="GO" id="GO:0070098">
    <property type="term" value="P:chemokine-mediated signaling pathway"/>
    <property type="evidence" value="ECO:0007669"/>
    <property type="project" value="TreeGrafter"/>
</dbReference>
<dbReference type="SMART" id="SM00199">
    <property type="entry name" value="SCY"/>
    <property type="match status" value="1"/>
</dbReference>
<comment type="similarity">
    <text evidence="1">Belongs to the intercrine beta (chemokine CC) family.</text>
</comment>
<dbReference type="Gene3D" id="2.40.50.40">
    <property type="match status" value="1"/>
</dbReference>
<dbReference type="AlphaFoldDB" id="A0A8C7GRI8"/>
<dbReference type="PANTHER" id="PTHR12015">
    <property type="entry name" value="SMALL INDUCIBLE CYTOKINE A"/>
    <property type="match status" value="1"/>
</dbReference>
<keyword evidence="6" id="KW-1185">Reference proteome</keyword>
<dbReference type="GO" id="GO:0048020">
    <property type="term" value="F:CCR chemokine receptor binding"/>
    <property type="evidence" value="ECO:0007669"/>
    <property type="project" value="TreeGrafter"/>
</dbReference>
<protein>
    <submittedName>
        <fullName evidence="5">C-C motif chemokine 13-like</fullName>
    </submittedName>
</protein>
<dbReference type="GO" id="GO:0061844">
    <property type="term" value="P:antimicrobial humoral immune response mediated by antimicrobial peptide"/>
    <property type="evidence" value="ECO:0007669"/>
    <property type="project" value="TreeGrafter"/>
</dbReference>
<dbReference type="CDD" id="cd00272">
    <property type="entry name" value="Chemokine_CC"/>
    <property type="match status" value="1"/>
</dbReference>
<dbReference type="FunFam" id="2.40.50.40:FF:000002">
    <property type="entry name" value="C-C motif chemokine"/>
    <property type="match status" value="1"/>
</dbReference>
<evidence type="ECO:0000256" key="2">
    <source>
        <dbReference type="ARBA" id="ARBA00022514"/>
    </source>
</evidence>
<dbReference type="InterPro" id="IPR036048">
    <property type="entry name" value="Interleukin_8-like_sf"/>
</dbReference>
<dbReference type="GO" id="GO:0030335">
    <property type="term" value="P:positive regulation of cell migration"/>
    <property type="evidence" value="ECO:0007669"/>
    <property type="project" value="TreeGrafter"/>
</dbReference>
<feature type="chain" id="PRO_5034088168" evidence="3">
    <location>
        <begin position="22"/>
        <end position="106"/>
    </location>
</feature>
<feature type="signal peptide" evidence="3">
    <location>
        <begin position="1"/>
        <end position="21"/>
    </location>
</feature>
<organism evidence="5 6">
    <name type="scientific">Oncorhynchus kisutch</name>
    <name type="common">Coho salmon</name>
    <name type="synonym">Salmo kisutch</name>
    <dbReference type="NCBI Taxonomy" id="8019"/>
    <lineage>
        <taxon>Eukaryota</taxon>
        <taxon>Metazoa</taxon>
        <taxon>Chordata</taxon>
        <taxon>Craniata</taxon>
        <taxon>Vertebrata</taxon>
        <taxon>Euteleostomi</taxon>
        <taxon>Actinopterygii</taxon>
        <taxon>Neopterygii</taxon>
        <taxon>Teleostei</taxon>
        <taxon>Protacanthopterygii</taxon>
        <taxon>Salmoniformes</taxon>
        <taxon>Salmonidae</taxon>
        <taxon>Salmoninae</taxon>
        <taxon>Oncorhynchus</taxon>
    </lineage>
</organism>
<dbReference type="GO" id="GO:0008009">
    <property type="term" value="F:chemokine activity"/>
    <property type="evidence" value="ECO:0007669"/>
    <property type="project" value="InterPro"/>
</dbReference>
<dbReference type="GO" id="GO:0006954">
    <property type="term" value="P:inflammatory response"/>
    <property type="evidence" value="ECO:0007669"/>
    <property type="project" value="TreeGrafter"/>
</dbReference>
<evidence type="ECO:0000313" key="5">
    <source>
        <dbReference type="Ensembl" id="ENSOKIP00005047363.1"/>
    </source>
</evidence>
<feature type="domain" description="Chemokine interleukin-8-like" evidence="4">
    <location>
        <begin position="30"/>
        <end position="87"/>
    </location>
</feature>
<evidence type="ECO:0000313" key="6">
    <source>
        <dbReference type="Proteomes" id="UP000694557"/>
    </source>
</evidence>
<dbReference type="GeneTree" id="ENSGT01100000263482"/>
<dbReference type="Proteomes" id="UP000694557">
    <property type="component" value="Unassembled WGS sequence"/>
</dbReference>
<reference evidence="5" key="2">
    <citation type="submission" date="2025-09" db="UniProtKB">
        <authorList>
            <consortium name="Ensembl"/>
        </authorList>
    </citation>
    <scope>IDENTIFICATION</scope>
</reference>
<dbReference type="InterPro" id="IPR039809">
    <property type="entry name" value="Chemokine_b/g/d"/>
</dbReference>
<dbReference type="PANTHER" id="PTHR12015:SF100">
    <property type="entry name" value="C-C MOTIF CHEMOKINE 24"/>
    <property type="match status" value="1"/>
</dbReference>
<proteinExistence type="inferred from homology"/>
<evidence type="ECO:0000256" key="3">
    <source>
        <dbReference type="SAM" id="SignalP"/>
    </source>
</evidence>
<gene>
    <name evidence="5" type="primary">LOC116371127</name>
</gene>
<dbReference type="InterPro" id="IPR001811">
    <property type="entry name" value="Chemokine_IL8-like_dom"/>
</dbReference>
<dbReference type="GO" id="GO:0005615">
    <property type="term" value="C:extracellular space"/>
    <property type="evidence" value="ECO:0007669"/>
    <property type="project" value="UniProtKB-KW"/>
</dbReference>
<sequence length="106" mass="11438">MKTLTALLLLGLLCSLHTTSAQGVIALETSTDCCMKFSARIPLQQVVSLRTTSSSCPRKALIFTTKKGKIFCVDPSEAWVQSHVTKIESRSTTAKTTMTSSTTITP</sequence>
<keyword evidence="3" id="KW-0732">Signal</keyword>
<dbReference type="Ensembl" id="ENSOKIT00005049951.1">
    <property type="protein sequence ID" value="ENSOKIP00005047363.1"/>
    <property type="gene ID" value="ENSOKIG00005019949.1"/>
</dbReference>
<dbReference type="SUPFAM" id="SSF54117">
    <property type="entry name" value="Interleukin 8-like chemokines"/>
    <property type="match status" value="1"/>
</dbReference>
<accession>A0A8C7GRI8</accession>
<name>A0A8C7GRI8_ONCKI</name>
<evidence type="ECO:0000256" key="1">
    <source>
        <dbReference type="ARBA" id="ARBA00010868"/>
    </source>
</evidence>
<reference evidence="5" key="1">
    <citation type="submission" date="2025-08" db="UniProtKB">
        <authorList>
            <consortium name="Ensembl"/>
        </authorList>
    </citation>
    <scope>IDENTIFICATION</scope>
</reference>
<keyword evidence="2" id="KW-0202">Cytokine</keyword>
<evidence type="ECO:0000259" key="4">
    <source>
        <dbReference type="SMART" id="SM00199"/>
    </source>
</evidence>